<dbReference type="AlphaFoldDB" id="A0AA39I3H3"/>
<name>A0AA39I3H3_9BILA</name>
<keyword evidence="1" id="KW-0472">Membrane</keyword>
<dbReference type="EMBL" id="JAUCMV010000002">
    <property type="protein sequence ID" value="KAK0416276.1"/>
    <property type="molecule type" value="Genomic_DNA"/>
</dbReference>
<proteinExistence type="predicted"/>
<evidence type="ECO:0000313" key="2">
    <source>
        <dbReference type="EMBL" id="KAK0416276.1"/>
    </source>
</evidence>
<keyword evidence="1" id="KW-1133">Transmembrane helix</keyword>
<keyword evidence="3" id="KW-1185">Reference proteome</keyword>
<dbReference type="Proteomes" id="UP001175271">
    <property type="component" value="Unassembled WGS sequence"/>
</dbReference>
<evidence type="ECO:0000256" key="1">
    <source>
        <dbReference type="SAM" id="Phobius"/>
    </source>
</evidence>
<gene>
    <name evidence="2" type="ORF">QR680_012393</name>
</gene>
<feature type="transmembrane region" description="Helical" evidence="1">
    <location>
        <begin position="78"/>
        <end position="99"/>
    </location>
</feature>
<accession>A0AA39I3H3</accession>
<sequence length="191" mass="21832">MIATVTPSRKPIMTVTAFIFVCASFTAYFQGYEMWIFHNRFPSDSQLPYIGFFDIFMCLINMTAACAALLYVHHNERLYGAIVEVVLVFNYLYSFRLLFGHLIHSPRWAMRIECSKVDGFKEWLEIYSQRTGISFLVQVILQIGLHVLKKALDAGPSHRFLATRQLQHGGGRILEFKFTALQAASSSDFGD</sequence>
<organism evidence="2 3">
    <name type="scientific">Steinernema hermaphroditum</name>
    <dbReference type="NCBI Taxonomy" id="289476"/>
    <lineage>
        <taxon>Eukaryota</taxon>
        <taxon>Metazoa</taxon>
        <taxon>Ecdysozoa</taxon>
        <taxon>Nematoda</taxon>
        <taxon>Chromadorea</taxon>
        <taxon>Rhabditida</taxon>
        <taxon>Tylenchina</taxon>
        <taxon>Panagrolaimomorpha</taxon>
        <taxon>Strongyloidoidea</taxon>
        <taxon>Steinernematidae</taxon>
        <taxon>Steinernema</taxon>
    </lineage>
</organism>
<feature type="transmembrane region" description="Helical" evidence="1">
    <location>
        <begin position="12"/>
        <end position="29"/>
    </location>
</feature>
<feature type="transmembrane region" description="Helical" evidence="1">
    <location>
        <begin position="49"/>
        <end position="72"/>
    </location>
</feature>
<keyword evidence="1" id="KW-0812">Transmembrane</keyword>
<reference evidence="2" key="1">
    <citation type="submission" date="2023-06" db="EMBL/GenBank/DDBJ databases">
        <title>Genomic analysis of the entomopathogenic nematode Steinernema hermaphroditum.</title>
        <authorList>
            <person name="Schwarz E.M."/>
            <person name="Heppert J.K."/>
            <person name="Baniya A."/>
            <person name="Schwartz H.T."/>
            <person name="Tan C.-H."/>
            <person name="Antoshechkin I."/>
            <person name="Sternberg P.W."/>
            <person name="Goodrich-Blair H."/>
            <person name="Dillman A.R."/>
        </authorList>
    </citation>
    <scope>NUCLEOTIDE SEQUENCE</scope>
    <source>
        <strain evidence="2">PS9179</strain>
        <tissue evidence="2">Whole animal</tissue>
    </source>
</reference>
<comment type="caution">
    <text evidence="2">The sequence shown here is derived from an EMBL/GenBank/DDBJ whole genome shotgun (WGS) entry which is preliminary data.</text>
</comment>
<evidence type="ECO:0000313" key="3">
    <source>
        <dbReference type="Proteomes" id="UP001175271"/>
    </source>
</evidence>
<protein>
    <submittedName>
        <fullName evidence="2">Uncharacterized protein</fullName>
    </submittedName>
</protein>